<proteinExistence type="predicted"/>
<keyword evidence="3" id="KW-1185">Reference proteome</keyword>
<gene>
    <name evidence="2" type="ORF">ACH4GP_12595</name>
</gene>
<dbReference type="EMBL" id="JBIRGH010000006">
    <property type="protein sequence ID" value="MFH8585226.1"/>
    <property type="molecule type" value="Genomic_DNA"/>
</dbReference>
<keyword evidence="1" id="KW-0732">Signal</keyword>
<evidence type="ECO:0000313" key="2">
    <source>
        <dbReference type="EMBL" id="MFH8585226.1"/>
    </source>
</evidence>
<protein>
    <submittedName>
        <fullName evidence="2">Uncharacterized protein</fullName>
    </submittedName>
</protein>
<organism evidence="2 3">
    <name type="scientific">Streptomyces celluloflavus</name>
    <dbReference type="NCBI Taxonomy" id="58344"/>
    <lineage>
        <taxon>Bacteria</taxon>
        <taxon>Bacillati</taxon>
        <taxon>Actinomycetota</taxon>
        <taxon>Actinomycetes</taxon>
        <taxon>Kitasatosporales</taxon>
        <taxon>Streptomycetaceae</taxon>
        <taxon>Streptomyces</taxon>
    </lineage>
</organism>
<dbReference type="Proteomes" id="UP001610990">
    <property type="component" value="Unassembled WGS sequence"/>
</dbReference>
<sequence>MRGSALLVRLVAHTVLLSGAPTAPATLPLLRFAAPAAQRVTIHHRRAGAV</sequence>
<evidence type="ECO:0000313" key="3">
    <source>
        <dbReference type="Proteomes" id="UP001610990"/>
    </source>
</evidence>
<feature type="chain" id="PRO_5047463996" evidence="1">
    <location>
        <begin position="26"/>
        <end position="50"/>
    </location>
</feature>
<reference evidence="2 3" key="1">
    <citation type="submission" date="2024-10" db="EMBL/GenBank/DDBJ databases">
        <title>The Natural Products Discovery Center: Release of the First 8490 Sequenced Strains for Exploring Actinobacteria Biosynthetic Diversity.</title>
        <authorList>
            <person name="Kalkreuter E."/>
            <person name="Kautsar S.A."/>
            <person name="Yang D."/>
            <person name="Bader C.D."/>
            <person name="Teijaro C.N."/>
            <person name="Fluegel L."/>
            <person name="Davis C.M."/>
            <person name="Simpson J.R."/>
            <person name="Lauterbach L."/>
            <person name="Steele A.D."/>
            <person name="Gui C."/>
            <person name="Meng S."/>
            <person name="Li G."/>
            <person name="Viehrig K."/>
            <person name="Ye F."/>
            <person name="Su P."/>
            <person name="Kiefer A.F."/>
            <person name="Nichols A."/>
            <person name="Cepeda A.J."/>
            <person name="Yan W."/>
            <person name="Fan B."/>
            <person name="Jiang Y."/>
            <person name="Adhikari A."/>
            <person name="Zheng C.-J."/>
            <person name="Schuster L."/>
            <person name="Cowan T.M."/>
            <person name="Smanski M.J."/>
            <person name="Chevrette M.G."/>
            <person name="De Carvalho L.P.S."/>
            <person name="Shen B."/>
        </authorList>
    </citation>
    <scope>NUCLEOTIDE SEQUENCE [LARGE SCALE GENOMIC DNA]</scope>
    <source>
        <strain evidence="2 3">NPDC018013</strain>
    </source>
</reference>
<dbReference type="RefSeq" id="WP_397672365.1">
    <property type="nucleotide sequence ID" value="NZ_JBIRGH010000006.1"/>
</dbReference>
<name>A0ABW7RB14_9ACTN</name>
<comment type="caution">
    <text evidence="2">The sequence shown here is derived from an EMBL/GenBank/DDBJ whole genome shotgun (WGS) entry which is preliminary data.</text>
</comment>
<feature type="signal peptide" evidence="1">
    <location>
        <begin position="1"/>
        <end position="25"/>
    </location>
</feature>
<evidence type="ECO:0000256" key="1">
    <source>
        <dbReference type="SAM" id="SignalP"/>
    </source>
</evidence>
<accession>A0ABW7RB14</accession>